<dbReference type="RefSeq" id="WP_195770682.1">
    <property type="nucleotide sequence ID" value="NZ_VTDN01000003.1"/>
</dbReference>
<dbReference type="EMBL" id="VTDN01000003">
    <property type="protein sequence ID" value="MEB5476546.1"/>
    <property type="molecule type" value="Genomic_DNA"/>
</dbReference>
<accession>A0ABU6DRS7</accession>
<keyword evidence="2" id="KW-1185">Reference proteome</keyword>
<comment type="caution">
    <text evidence="1">The sequence shown here is derived from an EMBL/GenBank/DDBJ whole genome shotgun (WGS) entry which is preliminary data.</text>
</comment>
<name>A0ABU6DRS7_9GAMM</name>
<protein>
    <submittedName>
        <fullName evidence="1">Uncharacterized protein</fullName>
    </submittedName>
</protein>
<gene>
    <name evidence="1" type="ORF">I2F25_05695</name>
</gene>
<evidence type="ECO:0000313" key="1">
    <source>
        <dbReference type="EMBL" id="MEB5476546.1"/>
    </source>
</evidence>
<organism evidence="1 2">
    <name type="scientific">Acinetobacter pollinis</name>
    <dbReference type="NCBI Taxonomy" id="2605270"/>
    <lineage>
        <taxon>Bacteria</taxon>
        <taxon>Pseudomonadati</taxon>
        <taxon>Pseudomonadota</taxon>
        <taxon>Gammaproteobacteria</taxon>
        <taxon>Moraxellales</taxon>
        <taxon>Moraxellaceae</taxon>
        <taxon>Acinetobacter</taxon>
    </lineage>
</organism>
<evidence type="ECO:0000313" key="2">
    <source>
        <dbReference type="Proteomes" id="UP001339883"/>
    </source>
</evidence>
<proteinExistence type="predicted"/>
<sequence length="85" mass="10169">MTTLLLLTLKSKIDFHTLYLEQVKDVIMINQERYIHNLWINSKDSTILDSAMYSIFENAKKNDKILINTIEYYVHEVTTLILRYE</sequence>
<dbReference type="Proteomes" id="UP001339883">
    <property type="component" value="Unassembled WGS sequence"/>
</dbReference>
<reference evidence="1 2" key="1">
    <citation type="submission" date="2019-08" db="EMBL/GenBank/DDBJ databases">
        <title>Five species of Acinetobacter isolated from floral nectar and animal pollinators.</title>
        <authorList>
            <person name="Hendry T.A."/>
        </authorList>
    </citation>
    <scope>NUCLEOTIDE SEQUENCE [LARGE SCALE GENOMIC DNA]</scope>
    <source>
        <strain evidence="1 2">MD18.27</strain>
    </source>
</reference>